<protein>
    <submittedName>
        <fullName evidence="2">Uncharacterized protein</fullName>
    </submittedName>
</protein>
<name>A0A846UDE8_9MOLU</name>
<evidence type="ECO:0000313" key="2">
    <source>
        <dbReference type="EMBL" id="NKE38528.1"/>
    </source>
</evidence>
<feature type="transmembrane region" description="Helical" evidence="1">
    <location>
        <begin position="45"/>
        <end position="67"/>
    </location>
</feature>
<keyword evidence="3" id="KW-1185">Reference proteome</keyword>
<dbReference type="RefSeq" id="WP_168105010.1">
    <property type="nucleotide sequence ID" value="NZ_CP051215.1"/>
</dbReference>
<evidence type="ECO:0000256" key="1">
    <source>
        <dbReference type="SAM" id="Phobius"/>
    </source>
</evidence>
<keyword evidence="1" id="KW-0812">Transmembrane</keyword>
<reference evidence="2 3" key="1">
    <citation type="submission" date="2020-04" db="EMBL/GenBank/DDBJ databases">
        <title>Complete genome sequence of Spiroplasma platyhelix ATCC 51748, an insect isolate.</title>
        <authorList>
            <person name="Green E.A."/>
            <person name="Klassen J.L."/>
        </authorList>
    </citation>
    <scope>NUCLEOTIDE SEQUENCE [LARGE SCALE GENOMIC DNA]</scope>
    <source>
        <strain evidence="2 3">PALS-1</strain>
    </source>
</reference>
<keyword evidence="1" id="KW-1133">Transmembrane helix</keyword>
<dbReference type="AlphaFoldDB" id="A0A846UDE8"/>
<dbReference type="EMBL" id="JAAVVK010000002">
    <property type="protein sequence ID" value="NKE38528.1"/>
    <property type="molecule type" value="Genomic_DNA"/>
</dbReference>
<sequence length="68" mass="8104">MDWSNRNDINSAEKLDRVIKEDQAKNAEERQHETYKERNNWKRAFITWTLSSIAIIISIISLVISLWN</sequence>
<organism evidence="2 3">
    <name type="scientific">Spiroplasma platyhelix PALS-1</name>
    <dbReference type="NCBI Taxonomy" id="1276218"/>
    <lineage>
        <taxon>Bacteria</taxon>
        <taxon>Bacillati</taxon>
        <taxon>Mycoplasmatota</taxon>
        <taxon>Mollicutes</taxon>
        <taxon>Entomoplasmatales</taxon>
        <taxon>Spiroplasmataceae</taxon>
        <taxon>Spiroplasma</taxon>
    </lineage>
</organism>
<evidence type="ECO:0000313" key="3">
    <source>
        <dbReference type="Proteomes" id="UP000584587"/>
    </source>
</evidence>
<accession>A0A846UDE8</accession>
<keyword evidence="1" id="KW-0472">Membrane</keyword>
<dbReference type="Proteomes" id="UP000584587">
    <property type="component" value="Unassembled WGS sequence"/>
</dbReference>
<comment type="caution">
    <text evidence="2">The sequence shown here is derived from an EMBL/GenBank/DDBJ whole genome shotgun (WGS) entry which is preliminary data.</text>
</comment>
<proteinExistence type="predicted"/>
<gene>
    <name evidence="2" type="ORF">HER12_02015</name>
</gene>